<evidence type="ECO:0000313" key="15">
    <source>
        <dbReference type="EMBL" id="KFO20519.1"/>
    </source>
</evidence>
<dbReference type="Proteomes" id="UP000028990">
    <property type="component" value="Unassembled WGS sequence"/>
</dbReference>
<comment type="similarity">
    <text evidence="2 12">Belongs to the G-protein coupled receptor 1 family.</text>
</comment>
<dbReference type="GO" id="GO:0004984">
    <property type="term" value="F:olfactory receptor activity"/>
    <property type="evidence" value="ECO:0007669"/>
    <property type="project" value="InterPro"/>
</dbReference>
<reference evidence="15 16" key="1">
    <citation type="submission" date="2013-11" db="EMBL/GenBank/DDBJ databases">
        <title>The Damaraland mole rat (Fukomys damarensis) genome and evolution of African mole rats.</title>
        <authorList>
            <person name="Gladyshev V.N."/>
            <person name="Fang X."/>
        </authorList>
    </citation>
    <scope>NUCLEOTIDE SEQUENCE [LARGE SCALE GENOMIC DNA]</scope>
    <source>
        <tissue evidence="15">Liver</tissue>
    </source>
</reference>
<gene>
    <name evidence="15" type="ORF">H920_18060</name>
</gene>
<keyword evidence="6" id="KW-0552">Olfaction</keyword>
<evidence type="ECO:0000256" key="10">
    <source>
        <dbReference type="ARBA" id="ARBA00023170"/>
    </source>
</evidence>
<dbReference type="eggNOG" id="ENOG502RTTI">
    <property type="taxonomic scope" value="Eukaryota"/>
</dbReference>
<evidence type="ECO:0000256" key="4">
    <source>
        <dbReference type="ARBA" id="ARBA00022606"/>
    </source>
</evidence>
<evidence type="ECO:0000256" key="5">
    <source>
        <dbReference type="ARBA" id="ARBA00022692"/>
    </source>
</evidence>
<dbReference type="InterPro" id="IPR017452">
    <property type="entry name" value="GPCR_Rhodpsn_7TM"/>
</dbReference>
<organism evidence="15 16">
    <name type="scientific">Fukomys damarensis</name>
    <name type="common">Damaraland mole rat</name>
    <name type="synonym">Cryptomys damarensis</name>
    <dbReference type="NCBI Taxonomy" id="885580"/>
    <lineage>
        <taxon>Eukaryota</taxon>
        <taxon>Metazoa</taxon>
        <taxon>Chordata</taxon>
        <taxon>Craniata</taxon>
        <taxon>Vertebrata</taxon>
        <taxon>Euteleostomi</taxon>
        <taxon>Mammalia</taxon>
        <taxon>Eutheria</taxon>
        <taxon>Euarchontoglires</taxon>
        <taxon>Glires</taxon>
        <taxon>Rodentia</taxon>
        <taxon>Hystricomorpha</taxon>
        <taxon>Bathyergidae</taxon>
        <taxon>Fukomys</taxon>
    </lineage>
</organism>
<feature type="transmembrane region" description="Helical" evidence="13">
    <location>
        <begin position="212"/>
        <end position="238"/>
    </location>
</feature>
<dbReference type="FunFam" id="1.20.1070.10:FF:000410">
    <property type="entry name" value="Olfactory receptor 1348"/>
    <property type="match status" value="1"/>
</dbReference>
<keyword evidence="16" id="KW-1185">Reference proteome</keyword>
<feature type="transmembrane region" description="Helical" evidence="13">
    <location>
        <begin position="247"/>
        <end position="268"/>
    </location>
</feature>
<dbReference type="AlphaFoldDB" id="A0A091CNJ1"/>
<feature type="transmembrane region" description="Helical" evidence="13">
    <location>
        <begin position="429"/>
        <end position="448"/>
    </location>
</feature>
<protein>
    <submittedName>
        <fullName evidence="15">Olfactory receptor 2F1</fullName>
    </submittedName>
</protein>
<dbReference type="Gene3D" id="1.20.1070.10">
    <property type="entry name" value="Rhodopsin 7-helix transmembrane proteins"/>
    <property type="match status" value="2"/>
</dbReference>
<dbReference type="PROSITE" id="PS00237">
    <property type="entry name" value="G_PROTEIN_RECEP_F1_1"/>
    <property type="match status" value="1"/>
</dbReference>
<dbReference type="GO" id="GO:0005886">
    <property type="term" value="C:plasma membrane"/>
    <property type="evidence" value="ECO:0007669"/>
    <property type="project" value="UniProtKB-SubCell"/>
</dbReference>
<evidence type="ECO:0000256" key="12">
    <source>
        <dbReference type="RuleBase" id="RU000688"/>
    </source>
</evidence>
<keyword evidence="10 12" id="KW-0675">Receptor</keyword>
<evidence type="ECO:0000256" key="1">
    <source>
        <dbReference type="ARBA" id="ARBA00004651"/>
    </source>
</evidence>
<feature type="transmembrane region" description="Helical" evidence="13">
    <location>
        <begin position="25"/>
        <end position="51"/>
    </location>
</feature>
<evidence type="ECO:0000256" key="6">
    <source>
        <dbReference type="ARBA" id="ARBA00022725"/>
    </source>
</evidence>
<feature type="transmembrane region" description="Helical" evidence="13">
    <location>
        <begin position="60"/>
        <end position="81"/>
    </location>
</feature>
<evidence type="ECO:0000256" key="13">
    <source>
        <dbReference type="SAM" id="Phobius"/>
    </source>
</evidence>
<evidence type="ECO:0000256" key="9">
    <source>
        <dbReference type="ARBA" id="ARBA00023136"/>
    </source>
</evidence>
<feature type="transmembrane region" description="Helical" evidence="13">
    <location>
        <begin position="288"/>
        <end position="307"/>
    </location>
</feature>
<keyword evidence="9 13" id="KW-0472">Membrane</keyword>
<feature type="domain" description="G-protein coupled receptors family 1 profile" evidence="14">
    <location>
        <begin position="41"/>
        <end position="146"/>
    </location>
</feature>
<proteinExistence type="inferred from homology"/>
<evidence type="ECO:0000313" key="16">
    <source>
        <dbReference type="Proteomes" id="UP000028990"/>
    </source>
</evidence>
<keyword evidence="8 12" id="KW-0297">G-protein coupled receptor</keyword>
<dbReference type="GO" id="GO:0004930">
    <property type="term" value="F:G protein-coupled receptor activity"/>
    <property type="evidence" value="ECO:0007669"/>
    <property type="project" value="UniProtKB-KW"/>
</dbReference>
<feature type="domain" description="G-protein coupled receptors family 1 profile" evidence="14">
    <location>
        <begin position="228"/>
        <end position="477"/>
    </location>
</feature>
<evidence type="ECO:0000256" key="3">
    <source>
        <dbReference type="ARBA" id="ARBA00022475"/>
    </source>
</evidence>
<dbReference type="InterPro" id="IPR000276">
    <property type="entry name" value="GPCR_Rhodpsn"/>
</dbReference>
<keyword evidence="5 12" id="KW-0812">Transmembrane</keyword>
<feature type="transmembrane region" description="Helical" evidence="13">
    <location>
        <begin position="460"/>
        <end position="479"/>
    </location>
</feature>
<dbReference type="Pfam" id="PF13853">
    <property type="entry name" value="7tm_4"/>
    <property type="match status" value="2"/>
</dbReference>
<dbReference type="PROSITE" id="PS50262">
    <property type="entry name" value="G_PROTEIN_RECEP_F1_2"/>
    <property type="match status" value="2"/>
</dbReference>
<feature type="transmembrane region" description="Helical" evidence="13">
    <location>
        <begin position="101"/>
        <end position="120"/>
    </location>
</feature>
<accession>A0A091CNJ1</accession>
<keyword evidence="4" id="KW-0716">Sensory transduction</keyword>
<evidence type="ECO:0000256" key="2">
    <source>
        <dbReference type="ARBA" id="ARBA00010663"/>
    </source>
</evidence>
<dbReference type="PRINTS" id="PR00245">
    <property type="entry name" value="OLFACTORYR"/>
</dbReference>
<dbReference type="PANTHER" id="PTHR26453">
    <property type="entry name" value="OLFACTORY RECEPTOR"/>
    <property type="match status" value="1"/>
</dbReference>
<evidence type="ECO:0000256" key="7">
    <source>
        <dbReference type="ARBA" id="ARBA00022989"/>
    </source>
</evidence>
<dbReference type="InterPro" id="IPR000725">
    <property type="entry name" value="Olfact_rcpt"/>
</dbReference>
<evidence type="ECO:0000256" key="11">
    <source>
        <dbReference type="ARBA" id="ARBA00023224"/>
    </source>
</evidence>
<keyword evidence="11 12" id="KW-0807">Transducer</keyword>
<dbReference type="PRINTS" id="PR00237">
    <property type="entry name" value="GPCRRHODOPSN"/>
</dbReference>
<feature type="transmembrane region" description="Helical" evidence="13">
    <location>
        <begin position="384"/>
        <end position="408"/>
    </location>
</feature>
<evidence type="ECO:0000259" key="14">
    <source>
        <dbReference type="PROSITE" id="PS50262"/>
    </source>
</evidence>
<dbReference type="FunFam" id="1.10.1220.70:FF:000001">
    <property type="entry name" value="Olfactory receptor"/>
    <property type="match status" value="1"/>
</dbReference>
<comment type="subcellular location">
    <subcellularLocation>
        <location evidence="1">Cell membrane</location>
        <topology evidence="1">Multi-pass membrane protein</topology>
    </subcellularLocation>
</comment>
<name>A0A091CNJ1_FUKDA</name>
<dbReference type="SUPFAM" id="SSF81321">
    <property type="entry name" value="Family A G protein-coupled receptor-like"/>
    <property type="match status" value="2"/>
</dbReference>
<keyword evidence="3" id="KW-1003">Cell membrane</keyword>
<evidence type="ECO:0000256" key="8">
    <source>
        <dbReference type="ARBA" id="ARBA00023040"/>
    </source>
</evidence>
<feature type="transmembrane region" description="Helical" evidence="13">
    <location>
        <begin position="319"/>
        <end position="341"/>
    </location>
</feature>
<dbReference type="FunFam" id="1.20.1070.10:FF:000005">
    <property type="entry name" value="Olfactory receptor"/>
    <property type="match status" value="1"/>
</dbReference>
<dbReference type="EMBL" id="KN124706">
    <property type="protein sequence ID" value="KFO20519.1"/>
    <property type="molecule type" value="Genomic_DNA"/>
</dbReference>
<keyword evidence="7 13" id="KW-1133">Transmembrane helix</keyword>
<sequence length="500" mass="55103">MRRDNVSWVSEFILMGLSDDARTQAGLFVLFGATYLLTLLGNGLILLLIWLDTRLHLPMYFFLGHLAFVDICYTSSGVPQMLTHFLLGKKTISFARCGTQLFFSLALGGTEFVLLSAMACDRYVAVCDPLRYMAVMSPRLCVALAVSSLHCPLIIQAKASQYPCSTSHPSWALNSRLLNPAVHPTCSMRRDNVSWVSEFILMGLSDDARTQAGLFVLFGATYLLTLLGNGLILLLIWLDTRLHLPMYFFLGHLAFVDICYTSSGVPQMLTHFLLGKKTISFARCGTQLFFSLALGGTEFVLLSAMACDRYVAVCDPLRYMAVMSPRLCVALAGVSWLVGLANSSVETAVTMHLPTCGHNVLNHVACETLALVRLACVDVTLNQVVIVASSVVVLLLPCCLVCLSYVHIVTTIMKIHSTQGCRKTFETCTSHLTVVSMSYGMALFTYLHPHSRASAEQDKVVVLFHAVVTPMLNPLIYSLRNKDVKAAAKWVLMWSSESKH</sequence>